<dbReference type="EMBL" id="FZNY01000006">
    <property type="protein sequence ID" value="SNS05871.1"/>
    <property type="molecule type" value="Genomic_DNA"/>
</dbReference>
<dbReference type="GO" id="GO:0015969">
    <property type="term" value="P:guanosine tetraphosphate metabolic process"/>
    <property type="evidence" value="ECO:0007669"/>
    <property type="project" value="InterPro"/>
</dbReference>
<reference evidence="2 3" key="1">
    <citation type="submission" date="2017-06" db="EMBL/GenBank/DDBJ databases">
        <authorList>
            <person name="Kim H.J."/>
            <person name="Triplett B.A."/>
        </authorList>
    </citation>
    <scope>NUCLEOTIDE SEQUENCE [LARGE SCALE GENOMIC DNA]</scope>
    <source>
        <strain evidence="2 3">DSM 25597</strain>
    </source>
</reference>
<evidence type="ECO:0000259" key="1">
    <source>
        <dbReference type="SMART" id="SM00954"/>
    </source>
</evidence>
<dbReference type="PANTHER" id="PTHR41773">
    <property type="entry name" value="GTP PYROPHOSPHATASE-RELATED"/>
    <property type="match status" value="1"/>
</dbReference>
<dbReference type="InterPro" id="IPR043519">
    <property type="entry name" value="NT_sf"/>
</dbReference>
<protein>
    <submittedName>
        <fullName evidence="2">PpGpp synthetase catalytic domain-containing protein (RelA/SpoT-type nucleotidyltranferase)</fullName>
    </submittedName>
</protein>
<feature type="domain" description="RelA/SpoT" evidence="1">
    <location>
        <begin position="43"/>
        <end position="168"/>
    </location>
</feature>
<sequence>MEKIESNYNSKIGLYHSLVEQSVQQIEYLLKKEDIKLGFAIESRVKDLDSILDKCNRYNITINDISEINDIAGIRLVSLFQEDVDNIEKIIDGNFKVLRKENTEGRLKDNQFGYGSIHYEVTPPDEWFNLPTLSNLKKLKIEIQVRTAAQHIWAATSHILQYKREDDIPLPLRRTINRTAALLETVDLEFSRVKTERDKFLSSLNKTDSSDELNVDMLKFLMRKLIPKKHHTSEGGHSKLLEDLQNMNIETVKQFRDLLKKPWYNPDGSNLNELGIVRWAMRDKIPGATEYFKGKYKLKITPNKT</sequence>
<dbReference type="OrthoDB" id="9801824at2"/>
<dbReference type="Gene3D" id="3.30.460.10">
    <property type="entry name" value="Beta Polymerase, domain 2"/>
    <property type="match status" value="1"/>
</dbReference>
<dbReference type="SUPFAM" id="SSF81301">
    <property type="entry name" value="Nucleotidyltransferase"/>
    <property type="match status" value="1"/>
</dbReference>
<keyword evidence="3" id="KW-1185">Reference proteome</keyword>
<organism evidence="2 3">
    <name type="scientific">Dokdonia pacifica</name>
    <dbReference type="NCBI Taxonomy" id="1627892"/>
    <lineage>
        <taxon>Bacteria</taxon>
        <taxon>Pseudomonadati</taxon>
        <taxon>Bacteroidota</taxon>
        <taxon>Flavobacteriia</taxon>
        <taxon>Flavobacteriales</taxon>
        <taxon>Flavobacteriaceae</taxon>
        <taxon>Dokdonia</taxon>
    </lineage>
</organism>
<dbReference type="SMART" id="SM00954">
    <property type="entry name" value="RelA_SpoT"/>
    <property type="match status" value="1"/>
</dbReference>
<dbReference type="CDD" id="cd05399">
    <property type="entry name" value="NT_Rel-Spo_like"/>
    <property type="match status" value="1"/>
</dbReference>
<evidence type="ECO:0000313" key="2">
    <source>
        <dbReference type="EMBL" id="SNS05871.1"/>
    </source>
</evidence>
<dbReference type="Proteomes" id="UP000198379">
    <property type="component" value="Unassembled WGS sequence"/>
</dbReference>
<dbReference type="AlphaFoldDB" id="A0A239BE89"/>
<accession>A0A239BE89</accession>
<dbReference type="RefSeq" id="WP_089372713.1">
    <property type="nucleotide sequence ID" value="NZ_BMEP01000005.1"/>
</dbReference>
<name>A0A239BE89_9FLAO</name>
<dbReference type="Pfam" id="PF04607">
    <property type="entry name" value="RelA_SpoT"/>
    <property type="match status" value="1"/>
</dbReference>
<dbReference type="InterPro" id="IPR007685">
    <property type="entry name" value="RelA_SpoT"/>
</dbReference>
<evidence type="ECO:0000313" key="3">
    <source>
        <dbReference type="Proteomes" id="UP000198379"/>
    </source>
</evidence>
<dbReference type="PANTHER" id="PTHR41773:SF1">
    <property type="entry name" value="RELA_SPOT DOMAIN-CONTAINING PROTEIN"/>
    <property type="match status" value="1"/>
</dbReference>
<dbReference type="Gene3D" id="1.10.287.860">
    <property type="entry name" value="Nucleotidyltransferase"/>
    <property type="match status" value="1"/>
</dbReference>
<gene>
    <name evidence="2" type="ORF">SAMN06265376_10690</name>
</gene>
<proteinExistence type="predicted"/>